<sequence length="703" mass="76470">MEYDAILQYLGDFGSFQRRTALLLVLGSMQTGLHIAVMTFIGAIPNHHCRVAETGLSANNTTWPEALNFSIPMEEVDGTWRLSSCRRYSREIISGTGCPEDSQHGSMTTVGCTGGWDFRNSTTGCTDGWEYDRSQYHSSVVMQHDLVCERAWLRELAQSMFMAGVATGGLVFGVLSDRCSCSCPTLQVQLFVSCLTGAAVRVLPYSCSCSCPTLQVQLLVSYLTDAAVQLFESYLTGAAVRVLPYRCSCSCPTLQVQLFVSYLTGAAVRVLPYAWMQLFMSYLTDAAVRALRYRCSCSCPTLQVQLFVSYLTDAAIHMQLFVSYLTGEAAHDRCRTLQVQLFMADVVPCGRHRTLLVCVLLLVTCGTGLAFTSNLAAFIALRFVLGAAQNGLQFTTLVTESPRWLLLNNKVEQWRKTIQRIAEYNGVEMSPKIYEYVESCTAGSGSNDEVDGIPGDSTRNYSILDLVRTPNMRKITVAMIIASLNTICVYVGLLFGTSLLAGSHYVNFILGACVEAVSILTAGVTMRRWGRKRSVVAFSLLAGVSCVATAVVPNGLGQVTTALATVGRFGVSSTISILDIYSTELFPTVVRHMGVGTTILVSRVGGIVAPFLSLLGNVWRPLPLLTLGVLSCVTSMVVTVLPETHGVPLPNTLEDGENFGRASPPSPMCKSNFAAIPKKTFADGRAVYEDRAQCEWVELVTTV</sequence>
<evidence type="ECO:0000313" key="6">
    <source>
        <dbReference type="EMBL" id="CAH1258245.1"/>
    </source>
</evidence>
<dbReference type="SUPFAM" id="SSF103473">
    <property type="entry name" value="MFS general substrate transporter"/>
    <property type="match status" value="1"/>
</dbReference>
<dbReference type="AlphaFoldDB" id="A0A8K0EL66"/>
<keyword evidence="4 5" id="KW-0472">Membrane</keyword>
<keyword evidence="7" id="KW-1185">Reference proteome</keyword>
<evidence type="ECO:0000256" key="2">
    <source>
        <dbReference type="ARBA" id="ARBA00022692"/>
    </source>
</evidence>
<feature type="transmembrane region" description="Helical" evidence="5">
    <location>
        <begin position="593"/>
        <end position="616"/>
    </location>
</feature>
<reference evidence="6" key="1">
    <citation type="submission" date="2022-01" db="EMBL/GenBank/DDBJ databases">
        <authorList>
            <person name="Braso-Vives M."/>
        </authorList>
    </citation>
    <scope>NUCLEOTIDE SEQUENCE</scope>
</reference>
<gene>
    <name evidence="6" type="primary">SLC22A3</name>
    <name evidence="6" type="ORF">BLAG_LOCUS15878</name>
</gene>
<dbReference type="EMBL" id="OV696688">
    <property type="protein sequence ID" value="CAH1258245.1"/>
    <property type="molecule type" value="Genomic_DNA"/>
</dbReference>
<organism evidence="6 7">
    <name type="scientific">Branchiostoma lanceolatum</name>
    <name type="common">Common lancelet</name>
    <name type="synonym">Amphioxus lanceolatum</name>
    <dbReference type="NCBI Taxonomy" id="7740"/>
    <lineage>
        <taxon>Eukaryota</taxon>
        <taxon>Metazoa</taxon>
        <taxon>Chordata</taxon>
        <taxon>Cephalochordata</taxon>
        <taxon>Leptocardii</taxon>
        <taxon>Amphioxiformes</taxon>
        <taxon>Branchiostomatidae</taxon>
        <taxon>Branchiostoma</taxon>
    </lineage>
</organism>
<dbReference type="Proteomes" id="UP000838412">
    <property type="component" value="Chromosome 3"/>
</dbReference>
<comment type="subcellular location">
    <subcellularLocation>
        <location evidence="1">Membrane</location>
        <topology evidence="1">Multi-pass membrane protein</topology>
    </subcellularLocation>
</comment>
<dbReference type="InterPro" id="IPR036259">
    <property type="entry name" value="MFS_trans_sf"/>
</dbReference>
<evidence type="ECO:0000256" key="4">
    <source>
        <dbReference type="ARBA" id="ARBA00023136"/>
    </source>
</evidence>
<feature type="transmembrane region" description="Helical" evidence="5">
    <location>
        <begin position="21"/>
        <end position="44"/>
    </location>
</feature>
<evidence type="ECO:0000256" key="5">
    <source>
        <dbReference type="SAM" id="Phobius"/>
    </source>
</evidence>
<accession>A0A8K0EL66</accession>
<feature type="transmembrane region" description="Helical" evidence="5">
    <location>
        <begin position="354"/>
        <end position="381"/>
    </location>
</feature>
<keyword evidence="2 5" id="KW-0812">Transmembrane</keyword>
<feature type="transmembrane region" description="Helical" evidence="5">
    <location>
        <begin position="622"/>
        <end position="641"/>
    </location>
</feature>
<proteinExistence type="predicted"/>
<evidence type="ECO:0000256" key="1">
    <source>
        <dbReference type="ARBA" id="ARBA00004141"/>
    </source>
</evidence>
<keyword evidence="3 5" id="KW-1133">Transmembrane helix</keyword>
<feature type="transmembrane region" description="Helical" evidence="5">
    <location>
        <begin position="475"/>
        <end position="499"/>
    </location>
</feature>
<dbReference type="Gene3D" id="1.20.1250.20">
    <property type="entry name" value="MFS general substrate transporter like domains"/>
    <property type="match status" value="1"/>
</dbReference>
<feature type="transmembrane region" description="Helical" evidence="5">
    <location>
        <begin position="505"/>
        <end position="524"/>
    </location>
</feature>
<evidence type="ECO:0000313" key="7">
    <source>
        <dbReference type="Proteomes" id="UP000838412"/>
    </source>
</evidence>
<feature type="transmembrane region" description="Helical" evidence="5">
    <location>
        <begin position="536"/>
        <end position="556"/>
    </location>
</feature>
<name>A0A8K0EL66_BRALA</name>
<dbReference type="GO" id="GO:0016020">
    <property type="term" value="C:membrane"/>
    <property type="evidence" value="ECO:0007669"/>
    <property type="project" value="UniProtKB-SubCell"/>
</dbReference>
<evidence type="ECO:0000256" key="3">
    <source>
        <dbReference type="ARBA" id="ARBA00022989"/>
    </source>
</evidence>
<dbReference type="PANTHER" id="PTHR24064">
    <property type="entry name" value="SOLUTE CARRIER FAMILY 22 MEMBER"/>
    <property type="match status" value="1"/>
</dbReference>
<protein>
    <submittedName>
        <fullName evidence="6">SLC22A3 protein</fullName>
    </submittedName>
</protein>